<dbReference type="SUPFAM" id="SSF52540">
    <property type="entry name" value="P-loop containing nucleoside triphosphate hydrolases"/>
    <property type="match status" value="1"/>
</dbReference>
<dbReference type="RefSeq" id="WP_186913284.1">
    <property type="nucleotide sequence ID" value="NZ_JACOFV010000014.1"/>
</dbReference>
<sequence length="287" mass="31324">MNSGKIESEARKDDYVIQMQQICTRFGEKIVHDSVDLQVRRGDIFAIVGGSGSGKSTLLREMILLHKPDSGSVKILGTDLADISEPMTKDLRQRCGVLFQKGGLFGTLTVSENIGLPLREHTDLDDVLIDQVALWKLAQTGLQPESASLYPAELSGGMLKRAAMARALALDPELLFLDEPTAGLDPTSADGIDTLILQLHSVYRPTIVMITHDLDLLWQVTHQVAVLGDGKVLAVGSMMELSQLENPEIRAYFDGARGRAAQEQASNLAANRTINVNDKKVPAWKPK</sequence>
<evidence type="ECO:0000256" key="3">
    <source>
        <dbReference type="ARBA" id="ARBA00022741"/>
    </source>
</evidence>
<dbReference type="GO" id="GO:0016887">
    <property type="term" value="F:ATP hydrolysis activity"/>
    <property type="evidence" value="ECO:0007669"/>
    <property type="project" value="InterPro"/>
</dbReference>
<dbReference type="SMART" id="SM00382">
    <property type="entry name" value="AAA"/>
    <property type="match status" value="1"/>
</dbReference>
<dbReference type="GO" id="GO:0005524">
    <property type="term" value="F:ATP binding"/>
    <property type="evidence" value="ECO:0007669"/>
    <property type="project" value="UniProtKB-KW"/>
</dbReference>
<dbReference type="Proteomes" id="UP000634011">
    <property type="component" value="Unassembled WGS sequence"/>
</dbReference>
<dbReference type="Gene3D" id="3.40.50.300">
    <property type="entry name" value="P-loop containing nucleotide triphosphate hydrolases"/>
    <property type="match status" value="1"/>
</dbReference>
<dbReference type="PANTHER" id="PTHR43023:SF3">
    <property type="entry name" value="PROTEIN TRIGALACTOSYLDIACYLGLYCEROL 3, CHLOROPLASTIC"/>
    <property type="match status" value="1"/>
</dbReference>
<keyword evidence="2" id="KW-1003">Cell membrane</keyword>
<keyword evidence="1" id="KW-0813">Transport</keyword>
<keyword evidence="3" id="KW-0547">Nucleotide-binding</keyword>
<evidence type="ECO:0000313" key="6">
    <source>
        <dbReference type="EMBL" id="MBC3863334.1"/>
    </source>
</evidence>
<evidence type="ECO:0000259" key="5">
    <source>
        <dbReference type="PROSITE" id="PS50893"/>
    </source>
</evidence>
<dbReference type="InterPro" id="IPR027417">
    <property type="entry name" value="P-loop_NTPase"/>
</dbReference>
<keyword evidence="4 6" id="KW-0067">ATP-binding</keyword>
<dbReference type="InterPro" id="IPR003439">
    <property type="entry name" value="ABC_transporter-like_ATP-bd"/>
</dbReference>
<dbReference type="PROSITE" id="PS50893">
    <property type="entry name" value="ABC_TRANSPORTER_2"/>
    <property type="match status" value="1"/>
</dbReference>
<evidence type="ECO:0000256" key="2">
    <source>
        <dbReference type="ARBA" id="ARBA00022475"/>
    </source>
</evidence>
<dbReference type="AlphaFoldDB" id="A0A923HGJ2"/>
<organism evidence="6 7">
    <name type="scientific">Undibacterium jejuense</name>
    <dbReference type="NCBI Taxonomy" id="1344949"/>
    <lineage>
        <taxon>Bacteria</taxon>
        <taxon>Pseudomonadati</taxon>
        <taxon>Pseudomonadota</taxon>
        <taxon>Betaproteobacteria</taxon>
        <taxon>Burkholderiales</taxon>
        <taxon>Oxalobacteraceae</taxon>
        <taxon>Undibacterium</taxon>
    </lineage>
</organism>
<dbReference type="EMBL" id="JACOFV010000014">
    <property type="protein sequence ID" value="MBC3863334.1"/>
    <property type="molecule type" value="Genomic_DNA"/>
</dbReference>
<reference evidence="6" key="1">
    <citation type="submission" date="2020-08" db="EMBL/GenBank/DDBJ databases">
        <title>Novel species isolated from subtropical streams in China.</title>
        <authorList>
            <person name="Lu H."/>
        </authorList>
    </citation>
    <scope>NUCLEOTIDE SEQUENCE</scope>
    <source>
        <strain evidence="6">KACC 12607</strain>
    </source>
</reference>
<evidence type="ECO:0000256" key="4">
    <source>
        <dbReference type="ARBA" id="ARBA00022840"/>
    </source>
</evidence>
<dbReference type="InterPro" id="IPR017871">
    <property type="entry name" value="ABC_transporter-like_CS"/>
</dbReference>
<keyword evidence="2" id="KW-0472">Membrane</keyword>
<protein>
    <submittedName>
        <fullName evidence="6">ATP-binding cassette domain-containing protein</fullName>
    </submittedName>
</protein>
<comment type="caution">
    <text evidence="6">The sequence shown here is derived from an EMBL/GenBank/DDBJ whole genome shotgun (WGS) entry which is preliminary data.</text>
</comment>
<evidence type="ECO:0000313" key="7">
    <source>
        <dbReference type="Proteomes" id="UP000634011"/>
    </source>
</evidence>
<gene>
    <name evidence="6" type="ORF">H8K32_14610</name>
</gene>
<evidence type="ECO:0000256" key="1">
    <source>
        <dbReference type="ARBA" id="ARBA00022448"/>
    </source>
</evidence>
<feature type="domain" description="ABC transporter" evidence="5">
    <location>
        <begin position="17"/>
        <end position="254"/>
    </location>
</feature>
<keyword evidence="7" id="KW-1185">Reference proteome</keyword>
<accession>A0A923HGJ2</accession>
<name>A0A923HGJ2_9BURK</name>
<dbReference type="PROSITE" id="PS00211">
    <property type="entry name" value="ABC_TRANSPORTER_1"/>
    <property type="match status" value="1"/>
</dbReference>
<dbReference type="Pfam" id="PF00005">
    <property type="entry name" value="ABC_tran"/>
    <property type="match status" value="1"/>
</dbReference>
<dbReference type="PANTHER" id="PTHR43023">
    <property type="entry name" value="PROTEIN TRIGALACTOSYLDIACYLGLYCEROL 3, CHLOROPLASTIC"/>
    <property type="match status" value="1"/>
</dbReference>
<dbReference type="InterPro" id="IPR003593">
    <property type="entry name" value="AAA+_ATPase"/>
</dbReference>
<proteinExistence type="predicted"/>